<gene>
    <name evidence="11" type="ORF">C8N47_1262</name>
</gene>
<keyword evidence="3 8" id="KW-0444">Lipid biosynthesis</keyword>
<keyword evidence="5 8" id="KW-0560">Oxidoreductase</keyword>
<sequence length="288" mass="31779">MAYNLLKGKKGIIFGALNPDSIAWKVAERAYEEGATFTLTNTSVALRMGETAQLAEKTNSTLIAADATNVADLENLVKQSMEILGGKIDFVLHSIGMSPNVRKGRHYSDLDYNYLEKTLDISAISFHKVMQVCRKMDAINEWGSVIALSYVAAQRTFYGYNDMADAKALLESIARSFGYIYGRERNVRVNTVSQSPTQTTAGAGVKGMDRLMDFGERMSPLGNATGDECADYCITLFSDLTRKVTMQNLFHDGGFSSMGMSMRALEQYEKGLECDCDTDNGSCDHKFD</sequence>
<comment type="caution">
    <text evidence="11">The sequence shown here is derived from an EMBL/GenBank/DDBJ whole genome shotgun (WGS) entry which is preliminary data.</text>
</comment>
<dbReference type="AlphaFoldDB" id="A0A2T5BXJ5"/>
<dbReference type="Gene3D" id="3.40.50.720">
    <property type="entry name" value="NAD(P)-binding Rossmann-like Domain"/>
    <property type="match status" value="1"/>
</dbReference>
<evidence type="ECO:0000256" key="10">
    <source>
        <dbReference type="PIRSR" id="PIRSR000094-3"/>
    </source>
</evidence>
<feature type="active site" description="Proton acceptor" evidence="9">
    <location>
        <position position="160"/>
    </location>
</feature>
<dbReference type="EMBL" id="QAAD01000026">
    <property type="protein sequence ID" value="PTN05583.1"/>
    <property type="molecule type" value="Genomic_DNA"/>
</dbReference>
<dbReference type="SUPFAM" id="SSF51735">
    <property type="entry name" value="NAD(P)-binding Rossmann-fold domains"/>
    <property type="match status" value="1"/>
</dbReference>
<comment type="catalytic activity">
    <reaction evidence="8">
        <text>a 2,3-saturated acyl-[ACP] + NAD(+) = a (2E)-enoyl-[ACP] + NADH + H(+)</text>
        <dbReference type="Rhea" id="RHEA:10240"/>
        <dbReference type="Rhea" id="RHEA-COMP:9925"/>
        <dbReference type="Rhea" id="RHEA-COMP:9926"/>
        <dbReference type="ChEBI" id="CHEBI:15378"/>
        <dbReference type="ChEBI" id="CHEBI:57540"/>
        <dbReference type="ChEBI" id="CHEBI:57945"/>
        <dbReference type="ChEBI" id="CHEBI:78784"/>
        <dbReference type="ChEBI" id="CHEBI:78785"/>
        <dbReference type="EC" id="1.3.1.9"/>
    </reaction>
</comment>
<protein>
    <recommendedName>
        <fullName evidence="8">Enoyl-[acyl-carrier-protein] reductase [NADH]</fullName>
        <ecNumber evidence="8">1.3.1.9</ecNumber>
    </recommendedName>
</protein>
<dbReference type="InterPro" id="IPR014358">
    <property type="entry name" value="Enoyl-ACP_Rdtase_NADH"/>
</dbReference>
<evidence type="ECO:0000256" key="2">
    <source>
        <dbReference type="ARBA" id="ARBA00009233"/>
    </source>
</evidence>
<organism evidence="11 12">
    <name type="scientific">Mangrovibacterium marinum</name>
    <dbReference type="NCBI Taxonomy" id="1639118"/>
    <lineage>
        <taxon>Bacteria</taxon>
        <taxon>Pseudomonadati</taxon>
        <taxon>Bacteroidota</taxon>
        <taxon>Bacteroidia</taxon>
        <taxon>Marinilabiliales</taxon>
        <taxon>Prolixibacteraceae</taxon>
        <taxon>Mangrovibacterium</taxon>
    </lineage>
</organism>
<proteinExistence type="inferred from homology"/>
<reference evidence="11 12" key="1">
    <citation type="submission" date="2018-04" db="EMBL/GenBank/DDBJ databases">
        <title>Genomic Encyclopedia of Archaeal and Bacterial Type Strains, Phase II (KMG-II): from individual species to whole genera.</title>
        <authorList>
            <person name="Goeker M."/>
        </authorList>
    </citation>
    <scope>NUCLEOTIDE SEQUENCE [LARGE SCALE GENOMIC DNA]</scope>
    <source>
        <strain evidence="11 12">DSM 28823</strain>
    </source>
</reference>
<comment type="similarity">
    <text evidence="2 8">Belongs to the short-chain dehydrogenases/reductases (SDR) family. FabI subfamily.</text>
</comment>
<evidence type="ECO:0000256" key="5">
    <source>
        <dbReference type="ARBA" id="ARBA00023002"/>
    </source>
</evidence>
<accession>A0A2T5BXJ5</accession>
<dbReference type="Pfam" id="PF13561">
    <property type="entry name" value="adh_short_C2"/>
    <property type="match status" value="1"/>
</dbReference>
<feature type="active site" description="Proton acceptor" evidence="9">
    <location>
        <position position="150"/>
    </location>
</feature>
<dbReference type="InterPro" id="IPR002347">
    <property type="entry name" value="SDR_fam"/>
</dbReference>
<evidence type="ECO:0000256" key="4">
    <source>
        <dbReference type="ARBA" id="ARBA00022832"/>
    </source>
</evidence>
<dbReference type="PANTHER" id="PTHR43159:SF2">
    <property type="entry name" value="ENOYL-[ACYL-CARRIER-PROTEIN] REDUCTASE [NADH], CHLOROPLASTIC"/>
    <property type="match status" value="1"/>
</dbReference>
<name>A0A2T5BXJ5_9BACT</name>
<evidence type="ECO:0000313" key="11">
    <source>
        <dbReference type="EMBL" id="PTN05583.1"/>
    </source>
</evidence>
<feature type="binding site" evidence="10">
    <location>
        <begin position="21"/>
        <end position="22"/>
    </location>
    <ligand>
        <name>NAD(+)</name>
        <dbReference type="ChEBI" id="CHEBI:57540"/>
    </ligand>
</feature>
<keyword evidence="6" id="KW-0443">Lipid metabolism</keyword>
<dbReference type="Proteomes" id="UP000243525">
    <property type="component" value="Unassembled WGS sequence"/>
</dbReference>
<evidence type="ECO:0000313" key="12">
    <source>
        <dbReference type="Proteomes" id="UP000243525"/>
    </source>
</evidence>
<evidence type="ECO:0000256" key="1">
    <source>
        <dbReference type="ARBA" id="ARBA00005194"/>
    </source>
</evidence>
<keyword evidence="7 8" id="KW-0275">Fatty acid biosynthesis</keyword>
<evidence type="ECO:0000256" key="6">
    <source>
        <dbReference type="ARBA" id="ARBA00023098"/>
    </source>
</evidence>
<keyword evidence="8 10" id="KW-0520">NAD</keyword>
<feature type="binding site" evidence="10">
    <location>
        <position position="167"/>
    </location>
    <ligand>
        <name>NAD(+)</name>
        <dbReference type="ChEBI" id="CHEBI:57540"/>
    </ligand>
</feature>
<dbReference type="OrthoDB" id="9803628at2"/>
<dbReference type="InterPro" id="IPR036291">
    <property type="entry name" value="NAD(P)-bd_dom_sf"/>
</dbReference>
<comment type="pathway">
    <text evidence="1">Lipid metabolism; fatty acid biosynthesis.</text>
</comment>
<evidence type="ECO:0000256" key="3">
    <source>
        <dbReference type="ARBA" id="ARBA00022516"/>
    </source>
</evidence>
<dbReference type="GO" id="GO:0006633">
    <property type="term" value="P:fatty acid biosynthetic process"/>
    <property type="evidence" value="ECO:0007669"/>
    <property type="project" value="UniProtKB-KW"/>
</dbReference>
<feature type="binding site" evidence="10">
    <location>
        <position position="15"/>
    </location>
    <ligand>
        <name>NAD(+)</name>
        <dbReference type="ChEBI" id="CHEBI:57540"/>
    </ligand>
</feature>
<dbReference type="GO" id="GO:0004318">
    <property type="term" value="F:enoyl-[acyl-carrier-protein] reductase (NADH) activity"/>
    <property type="evidence" value="ECO:0007669"/>
    <property type="project" value="UniProtKB-EC"/>
</dbReference>
<evidence type="ECO:0000256" key="7">
    <source>
        <dbReference type="ARBA" id="ARBA00023160"/>
    </source>
</evidence>
<dbReference type="PIRSF" id="PIRSF000094">
    <property type="entry name" value="Enoyl-ACP_rdct"/>
    <property type="match status" value="1"/>
</dbReference>
<dbReference type="EC" id="1.3.1.9" evidence="8"/>
<dbReference type="RefSeq" id="WP_107823693.1">
    <property type="nucleotide sequence ID" value="NZ_OY782574.1"/>
</dbReference>
<evidence type="ECO:0000256" key="8">
    <source>
        <dbReference type="PIRNR" id="PIRNR000094"/>
    </source>
</evidence>
<evidence type="ECO:0000256" key="9">
    <source>
        <dbReference type="PIRSR" id="PIRSR000094-1"/>
    </source>
</evidence>
<dbReference type="PANTHER" id="PTHR43159">
    <property type="entry name" value="ENOYL-[ACYL-CARRIER-PROTEIN] REDUCTASE"/>
    <property type="match status" value="1"/>
</dbReference>
<feature type="binding site" evidence="10">
    <location>
        <position position="95"/>
    </location>
    <ligand>
        <name>NAD(+)</name>
        <dbReference type="ChEBI" id="CHEBI:57540"/>
    </ligand>
</feature>
<keyword evidence="4" id="KW-0276">Fatty acid metabolism</keyword>
<keyword evidence="12" id="KW-1185">Reference proteome</keyword>